<reference evidence="3" key="1">
    <citation type="submission" date="2016-06" db="UniProtKB">
        <authorList>
            <consortium name="WormBaseParasite"/>
        </authorList>
    </citation>
    <scope>IDENTIFICATION</scope>
</reference>
<accession>A0A183F1H6</accession>
<dbReference type="Proteomes" id="UP000271098">
    <property type="component" value="Unassembled WGS sequence"/>
</dbReference>
<sequence length="61" mass="6647">MRSGSSCAEVVRSVLLASCDGSRTNLPDHNVFLDFENAVPSESEMHLCSLAEKVCENFLNS</sequence>
<evidence type="ECO:0000313" key="2">
    <source>
        <dbReference type="Proteomes" id="UP000271098"/>
    </source>
</evidence>
<organism evidence="3">
    <name type="scientific">Gongylonema pulchrum</name>
    <dbReference type="NCBI Taxonomy" id="637853"/>
    <lineage>
        <taxon>Eukaryota</taxon>
        <taxon>Metazoa</taxon>
        <taxon>Ecdysozoa</taxon>
        <taxon>Nematoda</taxon>
        <taxon>Chromadorea</taxon>
        <taxon>Rhabditida</taxon>
        <taxon>Spirurina</taxon>
        <taxon>Spiruromorpha</taxon>
        <taxon>Spiruroidea</taxon>
        <taxon>Gongylonematidae</taxon>
        <taxon>Gongylonema</taxon>
    </lineage>
</organism>
<name>A0A183F1H6_9BILA</name>
<dbReference type="EMBL" id="UYRT01118214">
    <property type="protein sequence ID" value="VDN49898.1"/>
    <property type="molecule type" value="Genomic_DNA"/>
</dbReference>
<evidence type="ECO:0000313" key="3">
    <source>
        <dbReference type="WBParaSite" id="GPUH_0002709701-mRNA-1"/>
    </source>
</evidence>
<keyword evidence="2" id="KW-1185">Reference proteome</keyword>
<evidence type="ECO:0000313" key="1">
    <source>
        <dbReference type="EMBL" id="VDN49898.1"/>
    </source>
</evidence>
<dbReference type="WBParaSite" id="GPUH_0002709701-mRNA-1">
    <property type="protein sequence ID" value="GPUH_0002709701-mRNA-1"/>
    <property type="gene ID" value="GPUH_0002709701"/>
</dbReference>
<proteinExistence type="predicted"/>
<dbReference type="OrthoDB" id="60973at2759"/>
<protein>
    <submittedName>
        <fullName evidence="1 3">Uncharacterized protein</fullName>
    </submittedName>
</protein>
<gene>
    <name evidence="1" type="ORF">GPUH_LOCUS27068</name>
</gene>
<reference evidence="1 2" key="2">
    <citation type="submission" date="2018-11" db="EMBL/GenBank/DDBJ databases">
        <authorList>
            <consortium name="Pathogen Informatics"/>
        </authorList>
    </citation>
    <scope>NUCLEOTIDE SEQUENCE [LARGE SCALE GENOMIC DNA]</scope>
</reference>
<dbReference type="AlphaFoldDB" id="A0A183F1H6"/>